<evidence type="ECO:0000256" key="2">
    <source>
        <dbReference type="ARBA" id="ARBA00022723"/>
    </source>
</evidence>
<dbReference type="SUPFAM" id="SSF57667">
    <property type="entry name" value="beta-beta-alpha zinc fingers"/>
    <property type="match status" value="2"/>
</dbReference>
<name>A0A210QL00_MIZYE</name>
<evidence type="ECO:0000313" key="12">
    <source>
        <dbReference type="EMBL" id="OWF49414.1"/>
    </source>
</evidence>
<evidence type="ECO:0000256" key="1">
    <source>
        <dbReference type="ARBA" id="ARBA00004123"/>
    </source>
</evidence>
<evidence type="ECO:0000256" key="8">
    <source>
        <dbReference type="ARBA" id="ARBA00023163"/>
    </source>
</evidence>
<evidence type="ECO:0000256" key="9">
    <source>
        <dbReference type="ARBA" id="ARBA00023242"/>
    </source>
</evidence>
<proteinExistence type="predicted"/>
<accession>A0A210QL00</accession>
<dbReference type="Proteomes" id="UP000242188">
    <property type="component" value="Unassembled WGS sequence"/>
</dbReference>
<dbReference type="Pfam" id="PF00096">
    <property type="entry name" value="zf-C2H2"/>
    <property type="match status" value="2"/>
</dbReference>
<dbReference type="GO" id="GO:0000981">
    <property type="term" value="F:DNA-binding transcription factor activity, RNA polymerase II-specific"/>
    <property type="evidence" value="ECO:0007669"/>
    <property type="project" value="TreeGrafter"/>
</dbReference>
<keyword evidence="4 10" id="KW-0863">Zinc-finger</keyword>
<keyword evidence="9" id="KW-0539">Nucleus</keyword>
<feature type="domain" description="C2H2-type" evidence="11">
    <location>
        <begin position="94"/>
        <end position="121"/>
    </location>
</feature>
<keyword evidence="6" id="KW-0805">Transcription regulation</keyword>
<feature type="domain" description="C2H2-type" evidence="11">
    <location>
        <begin position="41"/>
        <end position="68"/>
    </location>
</feature>
<evidence type="ECO:0000256" key="5">
    <source>
        <dbReference type="ARBA" id="ARBA00022833"/>
    </source>
</evidence>
<gene>
    <name evidence="12" type="ORF">KP79_PYT25758</name>
</gene>
<evidence type="ECO:0000313" key="13">
    <source>
        <dbReference type="Proteomes" id="UP000242188"/>
    </source>
</evidence>
<evidence type="ECO:0000259" key="11">
    <source>
        <dbReference type="PROSITE" id="PS50157"/>
    </source>
</evidence>
<dbReference type="GO" id="GO:0008270">
    <property type="term" value="F:zinc ion binding"/>
    <property type="evidence" value="ECO:0007669"/>
    <property type="project" value="UniProtKB-KW"/>
</dbReference>
<evidence type="ECO:0000256" key="10">
    <source>
        <dbReference type="PROSITE-ProRule" id="PRU00042"/>
    </source>
</evidence>
<organism evidence="12 13">
    <name type="scientific">Mizuhopecten yessoensis</name>
    <name type="common">Japanese scallop</name>
    <name type="synonym">Patinopecten yessoensis</name>
    <dbReference type="NCBI Taxonomy" id="6573"/>
    <lineage>
        <taxon>Eukaryota</taxon>
        <taxon>Metazoa</taxon>
        <taxon>Spiralia</taxon>
        <taxon>Lophotrochozoa</taxon>
        <taxon>Mollusca</taxon>
        <taxon>Bivalvia</taxon>
        <taxon>Autobranchia</taxon>
        <taxon>Pteriomorphia</taxon>
        <taxon>Pectinida</taxon>
        <taxon>Pectinoidea</taxon>
        <taxon>Pectinidae</taxon>
        <taxon>Mizuhopecten</taxon>
    </lineage>
</organism>
<evidence type="ECO:0000256" key="6">
    <source>
        <dbReference type="ARBA" id="ARBA00023015"/>
    </source>
</evidence>
<keyword evidence="7" id="KW-0238">DNA-binding</keyword>
<dbReference type="SMART" id="SM00355">
    <property type="entry name" value="ZnF_C2H2"/>
    <property type="match status" value="4"/>
</dbReference>
<dbReference type="EMBL" id="NEDP02003110">
    <property type="protein sequence ID" value="OWF49414.1"/>
    <property type="molecule type" value="Genomic_DNA"/>
</dbReference>
<dbReference type="InterPro" id="IPR013087">
    <property type="entry name" value="Znf_C2H2_type"/>
</dbReference>
<dbReference type="FunFam" id="3.30.160.60:FF:001228">
    <property type="entry name" value="Zinc finger protein 236"/>
    <property type="match status" value="1"/>
</dbReference>
<keyword evidence="5" id="KW-0862">Zinc</keyword>
<comment type="caution">
    <text evidence="12">The sequence shown here is derived from an EMBL/GenBank/DDBJ whole genome shotgun (WGS) entry which is preliminary data.</text>
</comment>
<evidence type="ECO:0000256" key="3">
    <source>
        <dbReference type="ARBA" id="ARBA00022737"/>
    </source>
</evidence>
<reference evidence="12 13" key="1">
    <citation type="journal article" date="2017" name="Nat. Ecol. Evol.">
        <title>Scallop genome provides insights into evolution of bilaterian karyotype and development.</title>
        <authorList>
            <person name="Wang S."/>
            <person name="Zhang J."/>
            <person name="Jiao W."/>
            <person name="Li J."/>
            <person name="Xun X."/>
            <person name="Sun Y."/>
            <person name="Guo X."/>
            <person name="Huan P."/>
            <person name="Dong B."/>
            <person name="Zhang L."/>
            <person name="Hu X."/>
            <person name="Sun X."/>
            <person name="Wang J."/>
            <person name="Zhao C."/>
            <person name="Wang Y."/>
            <person name="Wang D."/>
            <person name="Huang X."/>
            <person name="Wang R."/>
            <person name="Lv J."/>
            <person name="Li Y."/>
            <person name="Zhang Z."/>
            <person name="Liu B."/>
            <person name="Lu W."/>
            <person name="Hui Y."/>
            <person name="Liang J."/>
            <person name="Zhou Z."/>
            <person name="Hou R."/>
            <person name="Li X."/>
            <person name="Liu Y."/>
            <person name="Li H."/>
            <person name="Ning X."/>
            <person name="Lin Y."/>
            <person name="Zhao L."/>
            <person name="Xing Q."/>
            <person name="Dou J."/>
            <person name="Li Y."/>
            <person name="Mao J."/>
            <person name="Guo H."/>
            <person name="Dou H."/>
            <person name="Li T."/>
            <person name="Mu C."/>
            <person name="Jiang W."/>
            <person name="Fu Q."/>
            <person name="Fu X."/>
            <person name="Miao Y."/>
            <person name="Liu J."/>
            <person name="Yu Q."/>
            <person name="Li R."/>
            <person name="Liao H."/>
            <person name="Li X."/>
            <person name="Kong Y."/>
            <person name="Jiang Z."/>
            <person name="Chourrout D."/>
            <person name="Li R."/>
            <person name="Bao Z."/>
        </authorList>
    </citation>
    <scope>NUCLEOTIDE SEQUENCE [LARGE SCALE GENOMIC DNA]</scope>
    <source>
        <strain evidence="12 13">PY_sf001</strain>
    </source>
</reference>
<dbReference type="GO" id="GO:0003677">
    <property type="term" value="F:DNA binding"/>
    <property type="evidence" value="ECO:0007669"/>
    <property type="project" value="UniProtKB-KW"/>
</dbReference>
<dbReference type="InterPro" id="IPR036236">
    <property type="entry name" value="Znf_C2H2_sf"/>
</dbReference>
<dbReference type="PANTHER" id="PTHR24394">
    <property type="entry name" value="ZINC FINGER PROTEIN"/>
    <property type="match status" value="1"/>
</dbReference>
<dbReference type="PANTHER" id="PTHR24394:SF29">
    <property type="entry name" value="MYONEURIN"/>
    <property type="match status" value="1"/>
</dbReference>
<dbReference type="PROSITE" id="PS50157">
    <property type="entry name" value="ZINC_FINGER_C2H2_2"/>
    <property type="match status" value="3"/>
</dbReference>
<dbReference type="Gene3D" id="3.30.160.60">
    <property type="entry name" value="Classic Zinc Finger"/>
    <property type="match status" value="3"/>
</dbReference>
<protein>
    <submittedName>
        <fullName evidence="12">Zinc finger protein 112</fullName>
    </submittedName>
</protein>
<dbReference type="AlphaFoldDB" id="A0A210QL00"/>
<dbReference type="OrthoDB" id="6344893at2759"/>
<keyword evidence="13" id="KW-1185">Reference proteome</keyword>
<sequence>MTASSLTDNDEDENVACNIADEEVKTTGTDIIPKPEPIVRFKCGFCDKVFAKGGNLKRHMNENSGKTCFSKVTLTIGKSEDRRKADRKPSAKDQQCPECSKRFSRRCDLLLHKRVHAGIKNYVCYVCRSFYFSLSNLNRHKEIHEGRSNNVCHVCGKSFACRYYIFTHIKRIRETDNSKAGRFQCETCARVPPPTRTSSATNGSTPGRGPTNVTFVTKLSVARTTLLCT</sequence>
<evidence type="ECO:0000256" key="4">
    <source>
        <dbReference type="ARBA" id="ARBA00022771"/>
    </source>
</evidence>
<keyword evidence="8" id="KW-0804">Transcription</keyword>
<dbReference type="GO" id="GO:0005634">
    <property type="term" value="C:nucleus"/>
    <property type="evidence" value="ECO:0007669"/>
    <property type="project" value="UniProtKB-SubCell"/>
</dbReference>
<evidence type="ECO:0000256" key="7">
    <source>
        <dbReference type="ARBA" id="ARBA00023125"/>
    </source>
</evidence>
<dbReference type="PROSITE" id="PS00028">
    <property type="entry name" value="ZINC_FINGER_C2H2_1"/>
    <property type="match status" value="2"/>
</dbReference>
<comment type="subcellular location">
    <subcellularLocation>
        <location evidence="1">Nucleus</location>
    </subcellularLocation>
</comment>
<keyword evidence="2" id="KW-0479">Metal-binding</keyword>
<keyword evidence="3" id="KW-0677">Repeat</keyword>
<feature type="domain" description="C2H2-type" evidence="11">
    <location>
        <begin position="122"/>
        <end position="149"/>
    </location>
</feature>